<evidence type="ECO:0000313" key="3">
    <source>
        <dbReference type="Proteomes" id="UP000176299"/>
    </source>
</evidence>
<dbReference type="PANTHER" id="PTHR40069">
    <property type="entry name" value="YWBE PROTEIN"/>
    <property type="match status" value="1"/>
</dbReference>
<proteinExistence type="predicted"/>
<evidence type="ECO:0008006" key="4">
    <source>
        <dbReference type="Google" id="ProtNLM"/>
    </source>
</evidence>
<protein>
    <recommendedName>
        <fullName evidence="4">YwbE family protein</fullName>
    </recommendedName>
</protein>
<dbReference type="NCBIfam" id="TIGR03833">
    <property type="entry name" value="YwbE family protein"/>
    <property type="match status" value="1"/>
</dbReference>
<reference evidence="2 3" key="1">
    <citation type="journal article" date="2016" name="Nat. Commun.">
        <title>Thousands of microbial genomes shed light on interconnected biogeochemical processes in an aquifer system.</title>
        <authorList>
            <person name="Anantharaman K."/>
            <person name="Brown C.T."/>
            <person name="Hug L.A."/>
            <person name="Sharon I."/>
            <person name="Castelle C.J."/>
            <person name="Probst A.J."/>
            <person name="Thomas B.C."/>
            <person name="Singh A."/>
            <person name="Wilkins M.J."/>
            <person name="Karaoz U."/>
            <person name="Brodie E.L."/>
            <person name="Williams K.H."/>
            <person name="Hubbard S.S."/>
            <person name="Banfield J.F."/>
        </authorList>
    </citation>
    <scope>NUCLEOTIDE SEQUENCE [LARGE SCALE GENOMIC DNA]</scope>
</reference>
<dbReference type="Proteomes" id="UP000176299">
    <property type="component" value="Unassembled WGS sequence"/>
</dbReference>
<organism evidence="2 3">
    <name type="scientific">Candidatus Woykebacteria bacterium GWA1_44_8</name>
    <dbReference type="NCBI Taxonomy" id="1802591"/>
    <lineage>
        <taxon>Bacteria</taxon>
        <taxon>Candidatus Woykeibacteriota</taxon>
    </lineage>
</organism>
<evidence type="ECO:0000256" key="1">
    <source>
        <dbReference type="SAM" id="MobiDB-lite"/>
    </source>
</evidence>
<evidence type="ECO:0000313" key="2">
    <source>
        <dbReference type="EMBL" id="OGY21846.1"/>
    </source>
</evidence>
<sequence>MVGDYEVGSRYPKPGEKVRVVQKKDYSSGKLTEGVVKDVLTSKRFHPRGHKVRLTDGTIGRVQEFTDKAEQEPATPRFLPASYTPSEDDLV</sequence>
<gene>
    <name evidence="2" type="ORF">A2113_00775</name>
</gene>
<dbReference type="InterPro" id="IPR019240">
    <property type="entry name" value="DUF2196"/>
</dbReference>
<dbReference type="STRING" id="1802591.A2113_00775"/>
<name>A0A1G1W2F1_9BACT</name>
<dbReference type="AlphaFoldDB" id="A0A1G1W2F1"/>
<feature type="region of interest" description="Disordered" evidence="1">
    <location>
        <begin position="67"/>
        <end position="91"/>
    </location>
</feature>
<dbReference type="Pfam" id="PF09962">
    <property type="entry name" value="DUF2196"/>
    <property type="match status" value="1"/>
</dbReference>
<dbReference type="EMBL" id="MHCN01000010">
    <property type="protein sequence ID" value="OGY21846.1"/>
    <property type="molecule type" value="Genomic_DNA"/>
</dbReference>
<dbReference type="PANTHER" id="PTHR40069:SF1">
    <property type="entry name" value="YWBE PROTEIN"/>
    <property type="match status" value="1"/>
</dbReference>
<comment type="caution">
    <text evidence="2">The sequence shown here is derived from an EMBL/GenBank/DDBJ whole genome shotgun (WGS) entry which is preliminary data.</text>
</comment>
<accession>A0A1G1W2F1</accession>